<dbReference type="OrthoDB" id="10255522at2759"/>
<dbReference type="KEGG" id="aam:106490351"/>
<accession>A0A8B7J254</accession>
<feature type="compositionally biased region" description="Polar residues" evidence="2">
    <location>
        <begin position="2903"/>
        <end position="2918"/>
    </location>
</feature>
<feature type="coiled-coil region" evidence="1">
    <location>
        <begin position="913"/>
        <end position="1147"/>
    </location>
</feature>
<feature type="coiled-coil region" evidence="1">
    <location>
        <begin position="2602"/>
        <end position="2719"/>
    </location>
</feature>
<dbReference type="InterPro" id="IPR018463">
    <property type="entry name" value="Centromere_CenpF_N"/>
</dbReference>
<evidence type="ECO:0000313" key="7">
    <source>
        <dbReference type="RefSeq" id="XP_013805190.2"/>
    </source>
</evidence>
<sequence length="2976" mass="345495">MGSVYRLSTIHFVLKNKIVTMSWAVEEWKEGLSTRVLQKIEELESQVDKLKKERQQRQFQLESLEAALQKQKQKVENEKNEGATLKRENQSLMELCDSLEKAKQKISHDLQVKESQVNFQSGQLNSSKKQIERLEQELKRYKCELEKSQQTLITGDLSFSGTPQKSFTAPFTPIQSHKDAKFEELEEKYNKEVEERKKLEVELRTIQVTKINQPYPQSNLSHREIARHQASSSVFSWQQEKTPSRNQETPARRSSATSCFPWEKETNSNIASEKKELNNSFAENCNSSSLINQLRAQNQELNSKIKDLEQHLQVLEKEKKSHMNKHQEIQLQLDRMKLELVEKDNVLNKNKDELTKLRTQLDQATAQVKMMEQKVKKLSEELNCQRQNAESTRCCLEQKIKAKEKEYQEEISCQQHSLQTLDQQCNQIKNKLNQELQQAKNDFSTLQAEFDKLMAVKQRLEHDTSDLTQNLCRAEQALLATQAKDTDLTRSFEELKKEKNLLNCQFEKKLRKIHQLEEELKIIKQSLKQSQNFAEEMKNKNIFQEAELKLLEEKFKKQDNSLYLEKLKLSLADMENQQASTQDLLKEKENYIKEQKFKISKMEEESRAFQRILGFKERECEELKKEATAFSQWKNESDHLINKLKSEKEGMLTHINDLESSLQSEQIKNNEHSQKLRIMDTEKESNSVEIKELRDMLERKSAQLEAQENAYDELQKKAEFSDKNYLKEIEIMSCKILQLTNQLGELEEKLQLAASEGLQRDQCYHGLLGEHEKICCHVKAKGTSEMTEDGEVLQNNRDKTVLGDKQLTVNNSITEDHRCAKAVLGTEKNKDLTILQDQVSSLEISLVAQKQLNSEQKKQYEDLLQIKDETEKRLVNVEKMHESFVTETKQHISNLQVDVSARQDFVEKTLAILEEKDMQLQTLNEKLENGQAEIQDLKINNKLLEDSVRQLKLMSETWSSEKKDMSSMICTYNKEIEELTEENAALRDLSRALEQEQITLLEANKNISNSLKEREEIISEMSRKQREEREHIEARSEETEKELTVLQAKYKLMEEKNVNMMCIIREQTNEFEEKKAELEQGKQVFSENKDILCKLIASEEKKKNLIQELQQLQSEFSHIQNVPSVELDCLRQEMLNVRATQNEMQKQYDTLFQEKEQLVTRLEGKSEPVMCDFSYERRLNSEQLRKPMEEKDTQLNKCQLKLELLQMDFEDRELSVENYRLQVLQLETALKIMEVELEKSKREKERMQRELLSVKDLKTSDSQLTGLDEDGHSLEYNYGTVTQNCDRRGMNESYSLVFPELTSGENYHDQLASSLQVTISKLNELEKMCERLQTENLVLTSAFNDSKTDGITVINKMAEEEEKIMNADKNLKDEKAIFPDELMDQSDNSDRGIYFNNKQVPFIFKECSTGHSSDYEDLKLSSKEVKMHFAEIKEKFFSLQNEHKVLYEQHCTMSSKISELQSCIETLKAENSSLSTSLSNVNIDSVRVPLSSRQKDGQLELVETKSTISFSDLCESPSFIELSQADNSFNNGTYKWPEEIIRLSSSEEVIPEGTGKVLVENSHNDPTLDSAKEQKTITPRKSNLESRVEELQMLCQTYEKSIKVLEDQFHLQEDRKKEEIQELKQIILSERKEIDHLKQQNISDKEEWQQKLSNLSMEMECKLAAERKQTENLSLELEAARFQLQVLDLSSRSLLCADIETNTQQENNSFYELRVPNENTAQKNDKPELSPFEKMAIGVKSVSENVTETIEGRFLEDCTEKLCGEQECRNVLEEIADCSDCVSVLSFSNSSSFLSAGDFFENQISTESLQEETKQQTAENLNLIYETEESSKNVDLSMKVKELNLQLDFQHTQLTPKSSAFAELEETAVVLKKINCDIKEKLEPASVNKQQLSLRVMSLEKELDSVKSELEIYKVRLSNVTETETLDDVEMTNKDWHERFIEAENELRRTKSEKVNIENHALSIENDFEMLQTKYQQLERDREVKLKTICSLQEHLVAVTTERNHIGQELNILSENKKELDKMYQKLQEELKDLESNKMNSTEFIKRLEDEVMTKTNLFEIVKSDVNQLSKEKDLLLQKLQNLEKDVESFTLEREKFQNQAADLNKEKELVVRESEMMQSKLSALEMENSKLSESLEGLLIEKGELAAKLNSAQQEVHQMRYGIEKLKVKIESDEKKKHHIAEKLKESERKADSLLDKIEKLERELQMSEENLEDAFVQSETAKAEAETLKIEMEEMADKLKCLELEIDVLSSQKECLAKDLKEKQERILELESSNLATVKILEEKVQIKGEFENAVILLKSELKDINEKLEFSCKEQAIARAKEKDLINQVAHLEQDRTILLQQCQEIKSENIKLDHAKEILVAQFMDCKQKLDEKIQENGALQKQVKDTEQLSLQLTHMECEHECWHQEKQGLQNLITELKLKVQHFSNNETFQDILNSLKISYKDLEKELESTLSEKSTLYKKVNELTESCTELEVKLSNTEQKISELQEEFTMERNKLAEQIQLLQEQSENNKIQLHLTMSEKNELSKSLGMIQKELQEKESEIVREISEYQDKLHQAEKDHQAALTEVNRKNEVEIQACQDKMNSLEHFISSQKVEIEHLKSNKEELNNFLKEANQTLGELQKIKADNINSIVELKKENEFARSKVQLWMKSCKQMEQEKEMLQKQIVERDELLKKKNLSADENAITEETRLKLEELQESVEVKTREADENLEKYCSLIVKYYKLEEANEMLKTQVTLLSGQLKQPTSDAVSGPLLNSDNLVPVNDQSVKGMKSDEDTTKLSSKRQRYEDTRKANGEPRSPMPEALSKKKRKDDLYQNLLAQENMDYEVAGLPEVVKKGFADIPAEKVSPYILRRTTLNLRTDPRLASQSEKLFLPTQDVKESRSDYLGELSHPTAGGSKSQKVNDEQQSQGGTALPVKKSTSRSPLCTYKQCTKTVSDNTSESQMVHKAKNSLNAETLPEQHEQENCKVQ</sequence>
<dbReference type="GO" id="GO:0042803">
    <property type="term" value="F:protein homodimerization activity"/>
    <property type="evidence" value="ECO:0007669"/>
    <property type="project" value="InterPro"/>
</dbReference>
<evidence type="ECO:0000256" key="2">
    <source>
        <dbReference type="SAM" id="MobiDB-lite"/>
    </source>
</evidence>
<dbReference type="GO" id="GO:0070840">
    <property type="term" value="F:dynein complex binding"/>
    <property type="evidence" value="ECO:0007669"/>
    <property type="project" value="InterPro"/>
</dbReference>
<dbReference type="Proteomes" id="UP001652627">
    <property type="component" value="Chromosome 3"/>
</dbReference>
<dbReference type="Pfam" id="PF10473">
    <property type="entry name" value="CENP-F_leu_zip"/>
    <property type="match status" value="2"/>
</dbReference>
<proteinExistence type="predicted"/>
<dbReference type="InterPro" id="IPR019513">
    <property type="entry name" value="Centromere_CenpF_leu-rich_rpt"/>
</dbReference>
<organism evidence="6 7">
    <name type="scientific">Apteryx mantelli</name>
    <name type="common">North Island brown kiwi</name>
    <dbReference type="NCBI Taxonomy" id="2696672"/>
    <lineage>
        <taxon>Eukaryota</taxon>
        <taxon>Metazoa</taxon>
        <taxon>Chordata</taxon>
        <taxon>Craniata</taxon>
        <taxon>Vertebrata</taxon>
        <taxon>Euteleostomi</taxon>
        <taxon>Archelosauria</taxon>
        <taxon>Archosauria</taxon>
        <taxon>Dinosauria</taxon>
        <taxon>Saurischia</taxon>
        <taxon>Theropoda</taxon>
        <taxon>Coelurosauria</taxon>
        <taxon>Aves</taxon>
        <taxon>Palaeognathae</taxon>
        <taxon>Apterygiformes</taxon>
        <taxon>Apterygidae</taxon>
        <taxon>Apteryx</taxon>
    </lineage>
</organism>
<feature type="region of interest" description="Disordered" evidence="2">
    <location>
        <begin position="2893"/>
        <end position="2976"/>
    </location>
</feature>
<dbReference type="GeneID" id="106490351"/>
<feature type="coiled-coil region" evidence="1">
    <location>
        <begin position="1581"/>
        <end position="1640"/>
    </location>
</feature>
<feature type="compositionally biased region" description="Basic and acidic residues" evidence="2">
    <location>
        <begin position="2791"/>
        <end position="2801"/>
    </location>
</feature>
<dbReference type="GO" id="GO:0000278">
    <property type="term" value="P:mitotic cell cycle"/>
    <property type="evidence" value="ECO:0007669"/>
    <property type="project" value="TreeGrafter"/>
</dbReference>
<evidence type="ECO:0000259" key="5">
    <source>
        <dbReference type="Pfam" id="PF10490"/>
    </source>
</evidence>
<feature type="region of interest" description="Disordered" evidence="2">
    <location>
        <begin position="2751"/>
        <end position="2816"/>
    </location>
</feature>
<feature type="coiled-coil region" evidence="1">
    <location>
        <begin position="2332"/>
        <end position="2394"/>
    </location>
</feature>
<feature type="domain" description="Kinetochore protein Cenp-F/LEK1 Rb protein-binding" evidence="5">
    <location>
        <begin position="2826"/>
        <end position="2869"/>
    </location>
</feature>
<keyword evidence="6" id="KW-1185">Reference proteome</keyword>
<dbReference type="GO" id="GO:0008017">
    <property type="term" value="F:microtubule binding"/>
    <property type="evidence" value="ECO:0007669"/>
    <property type="project" value="InterPro"/>
</dbReference>
<feature type="compositionally biased region" description="Polar residues" evidence="2">
    <location>
        <begin position="2928"/>
        <end position="2950"/>
    </location>
</feature>
<dbReference type="RefSeq" id="XP_013805190.2">
    <property type="nucleotide sequence ID" value="XM_013949736.2"/>
</dbReference>
<feature type="coiled-coil region" evidence="1">
    <location>
        <begin position="853"/>
        <end position="880"/>
    </location>
</feature>
<feature type="coiled-coil region" evidence="1">
    <location>
        <begin position="418"/>
        <end position="456"/>
    </location>
</feature>
<feature type="coiled-coil region" evidence="1">
    <location>
        <begin position="641"/>
        <end position="756"/>
    </location>
</feature>
<feature type="coiled-coil region" evidence="1">
    <location>
        <begin position="492"/>
        <end position="605"/>
    </location>
</feature>
<feature type="coiled-coil region" evidence="1">
    <location>
        <begin position="1188"/>
        <end position="1257"/>
    </location>
</feature>
<feature type="coiled-coil region" evidence="1">
    <location>
        <begin position="1889"/>
        <end position="1981"/>
    </location>
</feature>
<dbReference type="SUPFAM" id="SSF57997">
    <property type="entry name" value="Tropomyosin"/>
    <property type="match status" value="1"/>
</dbReference>
<evidence type="ECO:0000259" key="3">
    <source>
        <dbReference type="Pfam" id="PF10473"/>
    </source>
</evidence>
<dbReference type="GO" id="GO:0010389">
    <property type="term" value="P:regulation of G2/M transition of mitotic cell cycle"/>
    <property type="evidence" value="ECO:0007669"/>
    <property type="project" value="TreeGrafter"/>
</dbReference>
<feature type="compositionally biased region" description="Polar residues" evidence="2">
    <location>
        <begin position="2751"/>
        <end position="2773"/>
    </location>
</feature>
<feature type="domain" description="Centromere protein Cenp-F leucine-rich repeat-containing" evidence="3">
    <location>
        <begin position="2174"/>
        <end position="2309"/>
    </location>
</feature>
<dbReference type="GO" id="GO:0000922">
    <property type="term" value="C:spindle pole"/>
    <property type="evidence" value="ECO:0007669"/>
    <property type="project" value="TreeGrafter"/>
</dbReference>
<dbReference type="InterPro" id="IPR018302">
    <property type="entry name" value="CenpF/LEK1_Rb-prot-bd"/>
</dbReference>
<feature type="coiled-coil region" evidence="1">
    <location>
        <begin position="291"/>
        <end position="388"/>
    </location>
</feature>
<feature type="coiled-coil region" evidence="1">
    <location>
        <begin position="1315"/>
        <end position="1377"/>
    </location>
</feature>
<dbReference type="GO" id="GO:0005634">
    <property type="term" value="C:nucleus"/>
    <property type="evidence" value="ECO:0007669"/>
    <property type="project" value="TreeGrafter"/>
</dbReference>
<feature type="coiled-coil region" evidence="1">
    <location>
        <begin position="33"/>
        <end position="151"/>
    </location>
</feature>
<feature type="compositionally biased region" description="Polar residues" evidence="2">
    <location>
        <begin position="231"/>
        <end position="258"/>
    </location>
</feature>
<evidence type="ECO:0000256" key="1">
    <source>
        <dbReference type="SAM" id="Coils"/>
    </source>
</evidence>
<dbReference type="CTD" id="1063"/>
<dbReference type="PANTHER" id="PTHR18874:SF10">
    <property type="entry name" value="CENTROMERE PROTEIN F"/>
    <property type="match status" value="1"/>
</dbReference>
<dbReference type="GO" id="GO:0051310">
    <property type="term" value="P:metaphase chromosome alignment"/>
    <property type="evidence" value="ECO:0007669"/>
    <property type="project" value="TreeGrafter"/>
</dbReference>
<feature type="compositionally biased region" description="Basic and acidic residues" evidence="2">
    <location>
        <begin position="2965"/>
        <end position="2976"/>
    </location>
</feature>
<name>A0A8B7J254_9AVES</name>
<feature type="region of interest" description="Disordered" evidence="2">
    <location>
        <begin position="231"/>
        <end position="259"/>
    </location>
</feature>
<feature type="coiled-coil region" evidence="1">
    <location>
        <begin position="2432"/>
        <end position="2572"/>
    </location>
</feature>
<feature type="domain" description="Centromere protein Cenp-F leucine-rich repeat-containing" evidence="3">
    <location>
        <begin position="1936"/>
        <end position="2074"/>
    </location>
</feature>
<dbReference type="PANTHER" id="PTHR18874">
    <property type="entry name" value="CMF/LEK/CENP CELL DIVISION-RELATED"/>
    <property type="match status" value="1"/>
</dbReference>
<dbReference type="GO" id="GO:0000775">
    <property type="term" value="C:chromosome, centromeric region"/>
    <property type="evidence" value="ECO:0007669"/>
    <property type="project" value="InterPro"/>
</dbReference>
<feature type="domain" description="Centromere protein Cenp-F N-terminal" evidence="4">
    <location>
        <begin position="21"/>
        <end position="318"/>
    </location>
</feature>
<protein>
    <submittedName>
        <fullName evidence="7">Centromere protein F</fullName>
    </submittedName>
</protein>
<dbReference type="Pfam" id="PF10490">
    <property type="entry name" value="CENP-F_C_Rb_bdg"/>
    <property type="match status" value="1"/>
</dbReference>
<keyword evidence="1" id="KW-0175">Coiled coil</keyword>
<reference evidence="7" key="1">
    <citation type="submission" date="2025-08" db="UniProtKB">
        <authorList>
            <consortium name="RefSeq"/>
        </authorList>
    </citation>
    <scope>IDENTIFICATION</scope>
    <source>
        <tissue evidence="7">Blood</tissue>
    </source>
</reference>
<gene>
    <name evidence="7" type="primary">CENPF</name>
</gene>
<evidence type="ECO:0000313" key="6">
    <source>
        <dbReference type="Proteomes" id="UP001652627"/>
    </source>
</evidence>
<feature type="coiled-coil region" evidence="1">
    <location>
        <begin position="2010"/>
        <end position="2275"/>
    </location>
</feature>
<dbReference type="Pfam" id="PF10481">
    <property type="entry name" value="CENP-F_N"/>
    <property type="match status" value="1"/>
</dbReference>
<dbReference type="InterPro" id="IPR043513">
    <property type="entry name" value="Cenp-F"/>
</dbReference>
<evidence type="ECO:0000259" key="4">
    <source>
        <dbReference type="Pfam" id="PF10481"/>
    </source>
</evidence>